<dbReference type="PANTHER" id="PTHR44591">
    <property type="entry name" value="STRESS RESPONSE REGULATOR PROTEIN 1"/>
    <property type="match status" value="1"/>
</dbReference>
<dbReference type="Pfam" id="PF00072">
    <property type="entry name" value="Response_reg"/>
    <property type="match status" value="1"/>
</dbReference>
<dbReference type="InterPro" id="IPR001789">
    <property type="entry name" value="Sig_transdc_resp-reg_receiver"/>
</dbReference>
<comment type="caution">
    <text evidence="4">The sequence shown here is derived from an EMBL/GenBank/DDBJ whole genome shotgun (WGS) entry which is preliminary data.</text>
</comment>
<protein>
    <submittedName>
        <fullName evidence="4">Response regulator</fullName>
    </submittedName>
</protein>
<dbReference type="InterPro" id="IPR050595">
    <property type="entry name" value="Bact_response_regulator"/>
</dbReference>
<dbReference type="RefSeq" id="WP_163967639.1">
    <property type="nucleotide sequence ID" value="NZ_JAAIVB010000074.1"/>
</dbReference>
<keyword evidence="1 2" id="KW-0597">Phosphoprotein</keyword>
<organism evidence="4 5">
    <name type="scientific">Noviherbaspirillum galbum</name>
    <dbReference type="NCBI Taxonomy" id="2709383"/>
    <lineage>
        <taxon>Bacteria</taxon>
        <taxon>Pseudomonadati</taxon>
        <taxon>Pseudomonadota</taxon>
        <taxon>Betaproteobacteria</taxon>
        <taxon>Burkholderiales</taxon>
        <taxon>Oxalobacteraceae</taxon>
        <taxon>Noviherbaspirillum</taxon>
    </lineage>
</organism>
<dbReference type="GO" id="GO:0000160">
    <property type="term" value="P:phosphorelay signal transduction system"/>
    <property type="evidence" value="ECO:0007669"/>
    <property type="project" value="InterPro"/>
</dbReference>
<dbReference type="PANTHER" id="PTHR44591:SF3">
    <property type="entry name" value="RESPONSE REGULATORY DOMAIN-CONTAINING PROTEIN"/>
    <property type="match status" value="1"/>
</dbReference>
<evidence type="ECO:0000256" key="1">
    <source>
        <dbReference type="ARBA" id="ARBA00022553"/>
    </source>
</evidence>
<feature type="domain" description="Response regulatory" evidence="3">
    <location>
        <begin position="5"/>
        <end position="120"/>
    </location>
</feature>
<dbReference type="Gene3D" id="3.40.50.2300">
    <property type="match status" value="1"/>
</dbReference>
<feature type="modified residue" description="4-aspartylphosphate" evidence="2">
    <location>
        <position position="55"/>
    </location>
</feature>
<evidence type="ECO:0000259" key="3">
    <source>
        <dbReference type="PROSITE" id="PS50110"/>
    </source>
</evidence>
<dbReference type="PROSITE" id="PS50110">
    <property type="entry name" value="RESPONSE_REGULATORY"/>
    <property type="match status" value="1"/>
</dbReference>
<name>A0A6B3SWB1_9BURK</name>
<dbReference type="CDD" id="cd17546">
    <property type="entry name" value="REC_hyHK_CKI1_RcsC-like"/>
    <property type="match status" value="1"/>
</dbReference>
<dbReference type="SMART" id="SM00448">
    <property type="entry name" value="REC"/>
    <property type="match status" value="1"/>
</dbReference>
<dbReference type="Proteomes" id="UP000482155">
    <property type="component" value="Unassembled WGS sequence"/>
</dbReference>
<accession>A0A6B3SWB1</accession>
<reference evidence="4 5" key="1">
    <citation type="submission" date="2020-02" db="EMBL/GenBank/DDBJ databases">
        <authorList>
            <person name="Kim M.K."/>
        </authorList>
    </citation>
    <scope>NUCLEOTIDE SEQUENCE [LARGE SCALE GENOMIC DNA]</scope>
    <source>
        <strain evidence="4 5">17J57-3</strain>
    </source>
</reference>
<gene>
    <name evidence="4" type="ORF">G3574_21725</name>
</gene>
<dbReference type="InterPro" id="IPR011006">
    <property type="entry name" value="CheY-like_superfamily"/>
</dbReference>
<evidence type="ECO:0000313" key="5">
    <source>
        <dbReference type="Proteomes" id="UP000482155"/>
    </source>
</evidence>
<proteinExistence type="predicted"/>
<dbReference type="AlphaFoldDB" id="A0A6B3SWB1"/>
<dbReference type="SUPFAM" id="SSF52172">
    <property type="entry name" value="CheY-like"/>
    <property type="match status" value="1"/>
</dbReference>
<evidence type="ECO:0000313" key="4">
    <source>
        <dbReference type="EMBL" id="NEX63705.1"/>
    </source>
</evidence>
<sequence>MTRKKVLIVDDNEPLCTTILELLSLRGFDGVAAYDGQEALQVLRVDENFGLILLDILMPVMDGMQFVENMRQEFPRLFESIPIVMLSAIADHITTPEWAKEKIKKPVTTSQLLEMVEQYCQGPA</sequence>
<keyword evidence="5" id="KW-1185">Reference proteome</keyword>
<dbReference type="EMBL" id="JAAIVB010000074">
    <property type="protein sequence ID" value="NEX63705.1"/>
    <property type="molecule type" value="Genomic_DNA"/>
</dbReference>
<evidence type="ECO:0000256" key="2">
    <source>
        <dbReference type="PROSITE-ProRule" id="PRU00169"/>
    </source>
</evidence>